<evidence type="ECO:0008006" key="6">
    <source>
        <dbReference type="Google" id="ProtNLM"/>
    </source>
</evidence>
<feature type="compositionally biased region" description="Basic and acidic residues" evidence="3">
    <location>
        <begin position="317"/>
        <end position="328"/>
    </location>
</feature>
<feature type="compositionally biased region" description="Basic and acidic residues" evidence="3">
    <location>
        <begin position="427"/>
        <end position="439"/>
    </location>
</feature>
<evidence type="ECO:0000313" key="4">
    <source>
        <dbReference type="EMBL" id="KAH7320203.1"/>
    </source>
</evidence>
<comment type="caution">
    <text evidence="4">The sequence shown here is derived from an EMBL/GenBank/DDBJ whole genome shotgun (WGS) entry which is preliminary data.</text>
</comment>
<feature type="compositionally biased region" description="Low complexity" evidence="3">
    <location>
        <begin position="372"/>
        <end position="382"/>
    </location>
</feature>
<protein>
    <recommendedName>
        <fullName evidence="6">AT hook domain-containing protein</fullName>
    </recommendedName>
</protein>
<feature type="region of interest" description="Disordered" evidence="3">
    <location>
        <begin position="104"/>
        <end position="169"/>
    </location>
</feature>
<evidence type="ECO:0000256" key="2">
    <source>
        <dbReference type="ARBA" id="ARBA00023242"/>
    </source>
</evidence>
<keyword evidence="5" id="KW-1185">Reference proteome</keyword>
<dbReference type="PROSITE" id="PS00354">
    <property type="entry name" value="HMGI_Y"/>
    <property type="match status" value="1"/>
</dbReference>
<feature type="region of interest" description="Disordered" evidence="3">
    <location>
        <begin position="1"/>
        <end position="45"/>
    </location>
</feature>
<organism evidence="4 5">
    <name type="scientific">Stachybotrys elegans</name>
    <dbReference type="NCBI Taxonomy" id="80388"/>
    <lineage>
        <taxon>Eukaryota</taxon>
        <taxon>Fungi</taxon>
        <taxon>Dikarya</taxon>
        <taxon>Ascomycota</taxon>
        <taxon>Pezizomycotina</taxon>
        <taxon>Sordariomycetes</taxon>
        <taxon>Hypocreomycetidae</taxon>
        <taxon>Hypocreales</taxon>
        <taxon>Stachybotryaceae</taxon>
        <taxon>Stachybotrys</taxon>
    </lineage>
</organism>
<evidence type="ECO:0000313" key="5">
    <source>
        <dbReference type="Proteomes" id="UP000813444"/>
    </source>
</evidence>
<dbReference type="Pfam" id="PF02178">
    <property type="entry name" value="AT_hook"/>
    <property type="match status" value="2"/>
</dbReference>
<proteinExistence type="predicted"/>
<comment type="subcellular location">
    <subcellularLocation>
        <location evidence="1">Nucleus</location>
    </subcellularLocation>
</comment>
<dbReference type="GO" id="GO:0003677">
    <property type="term" value="F:DNA binding"/>
    <property type="evidence" value="ECO:0007669"/>
    <property type="project" value="InterPro"/>
</dbReference>
<feature type="compositionally biased region" description="Polar residues" evidence="3">
    <location>
        <begin position="241"/>
        <end position="274"/>
    </location>
</feature>
<evidence type="ECO:0000256" key="3">
    <source>
        <dbReference type="SAM" id="MobiDB-lite"/>
    </source>
</evidence>
<feature type="compositionally biased region" description="Polar residues" evidence="3">
    <location>
        <begin position="213"/>
        <end position="227"/>
    </location>
</feature>
<dbReference type="InterPro" id="IPR017956">
    <property type="entry name" value="AT_hook_DNA-bd_motif"/>
</dbReference>
<dbReference type="GO" id="GO:0005634">
    <property type="term" value="C:nucleus"/>
    <property type="evidence" value="ECO:0007669"/>
    <property type="project" value="UniProtKB-SubCell"/>
</dbReference>
<accession>A0A8K0SX69</accession>
<feature type="compositionally biased region" description="Basic and acidic residues" evidence="3">
    <location>
        <begin position="229"/>
        <end position="240"/>
    </location>
</feature>
<dbReference type="Proteomes" id="UP000813444">
    <property type="component" value="Unassembled WGS sequence"/>
</dbReference>
<evidence type="ECO:0000256" key="1">
    <source>
        <dbReference type="ARBA" id="ARBA00004123"/>
    </source>
</evidence>
<feature type="compositionally biased region" description="Polar residues" evidence="3">
    <location>
        <begin position="286"/>
        <end position="298"/>
    </location>
</feature>
<sequence length="514" mass="55136">MARAVIADSDDEGGNDYSPIQSPGPQPVVGAEQIQPLSYPAQSTESTDPLFFQSVFNEQNEAAANVFYQTYENPHAGLNITQDQDELLMGHQDDVMLLPALNATEKGSGKPYDPYEFPSSADEPTRRVEPTHGTHQSSSSRSAKRRKTEKSQASQGNFSKPISYKETGREEDYGIAGEDPFALPPTLPPTLPIGSKPSIYIAPDALTNSQREMYSSVTVPSSPSQNCHKPGEMRRHELKLDSSSIATNVNTPRDENSTPNLANAAPQTQMSPLATKTLKTRPDQKMITSSPDVISSTHPGKLQPMTGGEATSPQEMKSLDAQHGDIKEMATPLKDTPLEESSNTTSEPAQTKRPRGRPKKSSAEDPAQITDAKAPPSTAKKAPAQKRKRGRPKKSDTAVEAQDQPMDEPAPAPTPAPEPGPPTDVKTGVHDESIADDAKPSSALAEPSSNSNKLPVAQVEVKTPTKPPPEKTASAGASTAKKNKGVPASESKPIYRVGLSRKSRIAPLLKVIRK</sequence>
<reference evidence="4" key="1">
    <citation type="journal article" date="2021" name="Nat. Commun.">
        <title>Genetic determinants of endophytism in the Arabidopsis root mycobiome.</title>
        <authorList>
            <person name="Mesny F."/>
            <person name="Miyauchi S."/>
            <person name="Thiergart T."/>
            <person name="Pickel B."/>
            <person name="Atanasova L."/>
            <person name="Karlsson M."/>
            <person name="Huettel B."/>
            <person name="Barry K.W."/>
            <person name="Haridas S."/>
            <person name="Chen C."/>
            <person name="Bauer D."/>
            <person name="Andreopoulos W."/>
            <person name="Pangilinan J."/>
            <person name="LaButti K."/>
            <person name="Riley R."/>
            <person name="Lipzen A."/>
            <person name="Clum A."/>
            <person name="Drula E."/>
            <person name="Henrissat B."/>
            <person name="Kohler A."/>
            <person name="Grigoriev I.V."/>
            <person name="Martin F.M."/>
            <person name="Hacquard S."/>
        </authorList>
    </citation>
    <scope>NUCLEOTIDE SEQUENCE</scope>
    <source>
        <strain evidence="4">MPI-CAGE-CH-0235</strain>
    </source>
</reference>
<feature type="compositionally biased region" description="Pro residues" evidence="3">
    <location>
        <begin position="408"/>
        <end position="422"/>
    </location>
</feature>
<feature type="compositionally biased region" description="Basic residues" evidence="3">
    <location>
        <begin position="383"/>
        <end position="392"/>
    </location>
</feature>
<dbReference type="PRINTS" id="PR00929">
    <property type="entry name" value="ATHOOK"/>
</dbReference>
<feature type="region of interest" description="Disordered" evidence="3">
    <location>
        <begin position="213"/>
        <end position="494"/>
    </location>
</feature>
<dbReference type="InterPro" id="IPR000637">
    <property type="entry name" value="HMGI/Y_DNA-bd_CS"/>
</dbReference>
<keyword evidence="2" id="KW-0539">Nucleus</keyword>
<feature type="compositionally biased region" description="Polar residues" evidence="3">
    <location>
        <begin position="339"/>
        <end position="349"/>
    </location>
</feature>
<name>A0A8K0SX69_9HYPO</name>
<gene>
    <name evidence="4" type="ORF">B0I35DRAFT_478468</name>
</gene>
<dbReference type="AlphaFoldDB" id="A0A8K0SX69"/>
<feature type="compositionally biased region" description="Basic and acidic residues" evidence="3">
    <location>
        <begin position="123"/>
        <end position="132"/>
    </location>
</feature>
<dbReference type="GO" id="GO:0006355">
    <property type="term" value="P:regulation of DNA-templated transcription"/>
    <property type="evidence" value="ECO:0007669"/>
    <property type="project" value="InterPro"/>
</dbReference>
<dbReference type="SMART" id="SM00384">
    <property type="entry name" value="AT_hook"/>
    <property type="match status" value="2"/>
</dbReference>
<dbReference type="EMBL" id="JAGPNK010000006">
    <property type="protein sequence ID" value="KAH7320203.1"/>
    <property type="molecule type" value="Genomic_DNA"/>
</dbReference>
<feature type="compositionally biased region" description="Low complexity" evidence="3">
    <location>
        <begin position="471"/>
        <end position="480"/>
    </location>
</feature>
<dbReference type="OrthoDB" id="5154349at2759"/>